<accession>A0A380P6P5</accession>
<proteinExistence type="predicted"/>
<name>A0A380P6P5_STRGR</name>
<organism evidence="1 2">
    <name type="scientific">Streptomyces griseus</name>
    <dbReference type="NCBI Taxonomy" id="1911"/>
    <lineage>
        <taxon>Bacteria</taxon>
        <taxon>Bacillati</taxon>
        <taxon>Actinomycetota</taxon>
        <taxon>Actinomycetes</taxon>
        <taxon>Kitasatosporales</taxon>
        <taxon>Streptomycetaceae</taxon>
        <taxon>Streptomyces</taxon>
    </lineage>
</organism>
<evidence type="ECO:0000313" key="2">
    <source>
        <dbReference type="Proteomes" id="UP000254150"/>
    </source>
</evidence>
<sequence length="111" mass="12464">MPGTRDHLATAEVLAGEALAFLRDHQYDMAQIYRDHSDLYLRLAHARHELIGADAPPPREPIVLPPWCGECDGPDLQRRWTSSEKDDGLYRCRSCNPYALSPEDASEVTSS</sequence>
<dbReference type="AlphaFoldDB" id="A0A380P6P5"/>
<evidence type="ECO:0000313" key="1">
    <source>
        <dbReference type="EMBL" id="SUP60785.1"/>
    </source>
</evidence>
<protein>
    <submittedName>
        <fullName evidence="1">Uncharacterized protein</fullName>
    </submittedName>
</protein>
<reference evidence="1 2" key="1">
    <citation type="submission" date="2018-06" db="EMBL/GenBank/DDBJ databases">
        <authorList>
            <consortium name="Pathogen Informatics"/>
            <person name="Doyle S."/>
        </authorList>
    </citation>
    <scope>NUCLEOTIDE SEQUENCE [LARGE SCALE GENOMIC DNA]</scope>
    <source>
        <strain evidence="1 2">NCTC7807</strain>
    </source>
</reference>
<gene>
    <name evidence="1" type="ORF">NCTC7807_04856</name>
</gene>
<dbReference type="EMBL" id="UHID01000007">
    <property type="protein sequence ID" value="SUP60785.1"/>
    <property type="molecule type" value="Genomic_DNA"/>
</dbReference>
<dbReference type="Proteomes" id="UP000254150">
    <property type="component" value="Unassembled WGS sequence"/>
</dbReference>